<keyword evidence="2" id="KW-1185">Reference proteome</keyword>
<protein>
    <submittedName>
        <fullName evidence="1">Uncharacterized protein</fullName>
    </submittedName>
</protein>
<comment type="caution">
    <text evidence="1">The sequence shown here is derived from an EMBL/GenBank/DDBJ whole genome shotgun (WGS) entry which is preliminary data.</text>
</comment>
<sequence length="91" mass="10268">MRLIIKESPLNASEFVLEFSSKTSKLVSVESITAINRLDSLKSSNNSKKIYTFHELYSLDKYSLGIKPKEDVFEICIGINIVLILILKCVS</sequence>
<name>A0ABQ0DAL7_9EUKA</name>
<organism evidence="1 2">
    <name type="scientific">Entamoeba nuttalli</name>
    <dbReference type="NCBI Taxonomy" id="412467"/>
    <lineage>
        <taxon>Eukaryota</taxon>
        <taxon>Amoebozoa</taxon>
        <taxon>Evosea</taxon>
        <taxon>Archamoebae</taxon>
        <taxon>Mastigamoebida</taxon>
        <taxon>Entamoebidae</taxon>
        <taxon>Entamoeba</taxon>
    </lineage>
</organism>
<proteinExistence type="predicted"/>
<accession>A0ABQ0DAL7</accession>
<dbReference type="EMBL" id="BAAFRS010000042">
    <property type="protein sequence ID" value="GAB1219798.1"/>
    <property type="molecule type" value="Genomic_DNA"/>
</dbReference>
<reference evidence="1 2" key="1">
    <citation type="journal article" date="2019" name="PLoS Negl. Trop. Dis.">
        <title>Whole genome sequencing of Entamoeba nuttalli reveals mammalian host-related molecular signatures and a novel octapeptide-repeat surface protein.</title>
        <authorList>
            <person name="Tanaka M."/>
            <person name="Makiuchi T."/>
            <person name="Komiyama T."/>
            <person name="Shiina T."/>
            <person name="Osaki K."/>
            <person name="Tachibana H."/>
        </authorList>
    </citation>
    <scope>NUCLEOTIDE SEQUENCE [LARGE SCALE GENOMIC DNA]</scope>
    <source>
        <strain evidence="1 2">P19-061405</strain>
    </source>
</reference>
<evidence type="ECO:0000313" key="1">
    <source>
        <dbReference type="EMBL" id="GAB1219798.1"/>
    </source>
</evidence>
<dbReference type="Proteomes" id="UP001628156">
    <property type="component" value="Unassembled WGS sequence"/>
</dbReference>
<evidence type="ECO:0000313" key="2">
    <source>
        <dbReference type="Proteomes" id="UP001628156"/>
    </source>
</evidence>
<gene>
    <name evidence="1" type="ORF">ENUP19_0042G0052</name>
</gene>